<comment type="similarity">
    <text evidence="4">Belongs to the cyclic nucleotide phosphodiesterase class-III family.</text>
</comment>
<dbReference type="EMBL" id="JAPIVE010000001">
    <property type="protein sequence ID" value="MCX2522734.1"/>
    <property type="molecule type" value="Genomic_DNA"/>
</dbReference>
<accession>A0AA41ZEL9</accession>
<evidence type="ECO:0000259" key="5">
    <source>
        <dbReference type="Pfam" id="PF00149"/>
    </source>
</evidence>
<dbReference type="Gene3D" id="3.60.21.10">
    <property type="match status" value="1"/>
</dbReference>
<dbReference type="InterPro" id="IPR004843">
    <property type="entry name" value="Calcineurin-like_PHP"/>
</dbReference>
<protein>
    <submittedName>
        <fullName evidence="6">Metallophosphoesterase</fullName>
    </submittedName>
</protein>
<evidence type="ECO:0000256" key="4">
    <source>
        <dbReference type="ARBA" id="ARBA00025742"/>
    </source>
</evidence>
<reference evidence="6" key="1">
    <citation type="submission" date="2022-11" db="EMBL/GenBank/DDBJ databases">
        <title>Larsenimonas rhizosphaerae sp. nov., isolated from a tidal mudflat.</title>
        <authorList>
            <person name="Lee S.D."/>
            <person name="Kim I.S."/>
        </authorList>
    </citation>
    <scope>NUCLEOTIDE SEQUENCE</scope>
    <source>
        <strain evidence="6">GH2-1</strain>
    </source>
</reference>
<evidence type="ECO:0000313" key="7">
    <source>
        <dbReference type="Proteomes" id="UP001165678"/>
    </source>
</evidence>
<dbReference type="PANTHER" id="PTHR42988">
    <property type="entry name" value="PHOSPHOHYDROLASE"/>
    <property type="match status" value="1"/>
</dbReference>
<keyword evidence="7" id="KW-1185">Reference proteome</keyword>
<dbReference type="Pfam" id="PF00149">
    <property type="entry name" value="Metallophos"/>
    <property type="match status" value="1"/>
</dbReference>
<dbReference type="RefSeq" id="WP_265895222.1">
    <property type="nucleotide sequence ID" value="NZ_JAPIVE010000001.1"/>
</dbReference>
<evidence type="ECO:0000256" key="1">
    <source>
        <dbReference type="ARBA" id="ARBA00022723"/>
    </source>
</evidence>
<sequence>MSIIHLSDVHFGNPEATFNPREVAHSLSDFINNRDDDLKLVVSGDITFRGRCEGYEQAKEFFKVLFENSCLQRGNIIACPGNHDISSNGFRDFDAFMYSIRRDENLCFSTPGLKVVEFDSVVFFVINTVYHLNHRYGLVDNNILRKDVKGCFDGKVKILVLHHNILNQFHDDTSTIRNSYDLVQWIVSNGISTVIHGHQHADQEFTIGNNGAQVFSVRSGNYLQAGHMNAFNYYSLYEDNTLRRKAFVFETLKGSVGIKELV</sequence>
<evidence type="ECO:0000256" key="2">
    <source>
        <dbReference type="ARBA" id="ARBA00022801"/>
    </source>
</evidence>
<gene>
    <name evidence="6" type="ORF">OQ287_00580</name>
</gene>
<keyword evidence="3" id="KW-0408">Iron</keyword>
<dbReference type="AlphaFoldDB" id="A0AA41ZEL9"/>
<feature type="domain" description="Calcineurin-like phosphoesterase" evidence="5">
    <location>
        <begin position="1"/>
        <end position="201"/>
    </location>
</feature>
<dbReference type="GO" id="GO:0046872">
    <property type="term" value="F:metal ion binding"/>
    <property type="evidence" value="ECO:0007669"/>
    <property type="project" value="UniProtKB-KW"/>
</dbReference>
<dbReference type="InterPro" id="IPR050884">
    <property type="entry name" value="CNP_phosphodiesterase-III"/>
</dbReference>
<dbReference type="GO" id="GO:0016787">
    <property type="term" value="F:hydrolase activity"/>
    <property type="evidence" value="ECO:0007669"/>
    <property type="project" value="UniProtKB-KW"/>
</dbReference>
<organism evidence="6 7">
    <name type="scientific">Larsenimonas rhizosphaerae</name>
    <dbReference type="NCBI Taxonomy" id="2944682"/>
    <lineage>
        <taxon>Bacteria</taxon>
        <taxon>Pseudomonadati</taxon>
        <taxon>Pseudomonadota</taxon>
        <taxon>Gammaproteobacteria</taxon>
        <taxon>Oceanospirillales</taxon>
        <taxon>Halomonadaceae</taxon>
        <taxon>Larsenimonas</taxon>
    </lineage>
</organism>
<evidence type="ECO:0000256" key="3">
    <source>
        <dbReference type="ARBA" id="ARBA00023004"/>
    </source>
</evidence>
<evidence type="ECO:0000313" key="6">
    <source>
        <dbReference type="EMBL" id="MCX2522734.1"/>
    </source>
</evidence>
<name>A0AA41ZEL9_9GAMM</name>
<keyword evidence="1" id="KW-0479">Metal-binding</keyword>
<proteinExistence type="inferred from homology"/>
<comment type="caution">
    <text evidence="6">The sequence shown here is derived from an EMBL/GenBank/DDBJ whole genome shotgun (WGS) entry which is preliminary data.</text>
</comment>
<dbReference type="SUPFAM" id="SSF56300">
    <property type="entry name" value="Metallo-dependent phosphatases"/>
    <property type="match status" value="1"/>
</dbReference>
<keyword evidence="2" id="KW-0378">Hydrolase</keyword>
<dbReference type="InterPro" id="IPR029052">
    <property type="entry name" value="Metallo-depent_PP-like"/>
</dbReference>
<dbReference type="Proteomes" id="UP001165678">
    <property type="component" value="Unassembled WGS sequence"/>
</dbReference>
<dbReference type="PANTHER" id="PTHR42988:SF2">
    <property type="entry name" value="CYCLIC NUCLEOTIDE PHOSPHODIESTERASE CBUA0032-RELATED"/>
    <property type="match status" value="1"/>
</dbReference>